<evidence type="ECO:0000259" key="3">
    <source>
        <dbReference type="Pfam" id="PF07985"/>
    </source>
</evidence>
<reference evidence="4 5" key="1">
    <citation type="submission" date="2019-05" db="EMBL/GenBank/DDBJ databases">
        <title>A Chromosome-scale Meerkat (S. suricatta) Genome Assembly.</title>
        <authorList>
            <person name="Dudchenko O."/>
            <person name="Lieberman Aiden E."/>
            <person name="Tung J."/>
            <person name="Barreiro L.B."/>
            <person name="Clutton-Brock T.H."/>
        </authorList>
    </citation>
    <scope>NUCLEOTIDE SEQUENCE [LARGE SCALE GENOMIC DNA]</scope>
</reference>
<name>A0A673TI68_SURSU</name>
<gene>
    <name evidence="4" type="primary">SRRD</name>
</gene>
<protein>
    <recommendedName>
        <fullName evidence="3">SRR1-like domain-containing protein</fullName>
    </recommendedName>
</protein>
<evidence type="ECO:0000256" key="1">
    <source>
        <dbReference type="ARBA" id="ARBA00009856"/>
    </source>
</evidence>
<feature type="region of interest" description="Disordered" evidence="2">
    <location>
        <begin position="329"/>
        <end position="367"/>
    </location>
</feature>
<feature type="compositionally biased region" description="Basic residues" evidence="2">
    <location>
        <begin position="29"/>
        <end position="41"/>
    </location>
</feature>
<accession>A0A673TI68</accession>
<feature type="region of interest" description="Disordered" evidence="2">
    <location>
        <begin position="522"/>
        <end position="541"/>
    </location>
</feature>
<keyword evidence="5" id="KW-1185">Reference proteome</keyword>
<dbReference type="GO" id="GO:0005737">
    <property type="term" value="C:cytoplasm"/>
    <property type="evidence" value="ECO:0007669"/>
    <property type="project" value="TreeGrafter"/>
</dbReference>
<dbReference type="Proteomes" id="UP000472268">
    <property type="component" value="Chromosome 14"/>
</dbReference>
<feature type="compositionally biased region" description="Low complexity" evidence="2">
    <location>
        <begin position="12"/>
        <end position="28"/>
    </location>
</feature>
<sequence length="541" mass="58698">MTSGGARRDVRGAMAAAAAAAEPWQAAGPRRKRRPAARCRRAREPAAGSLEAEPETDSRVVLRRIREAEEDLLLSDFWSLALETINGCLTEHLEQLKTPRGTLSKALGNLHLDPSPEASDAAPGSLPGEPLVPGTCHLKCVCYGLGNFATCVIARNQLAFLLLFLEKCQIPRRHCCVYDPLFSQLEIAVLDGLGVTVLRENEEGRRSVGGEPTVFYMPHCGAALYNNLLWGNWSADALSKLLVVGNSFRGLEERLLARVLQKNYPYIAKVLQGLEERGLPQTPRYTDVFNDTSVHWFPARKLQQLPADTWAFREEPDYRDCEDLEIIRSRTRGPPAAGHGESSSRSSPRRGRAVEGSVTDAPPERGLHVLPGNLTPGTPPEAVTPLSGQLSNTCLLTAMSVWVSSPRPLLGHVDQALQGGGHPGLLALDEHHPPVDVDDDAAKGVELLPFVPLPDDRHEHDVVLLCLGLNEVLKVHGHRAGGHADAPLGHVLCLPPLLHGLVLEVLPPLRVGEALPWKDLGVQPGTETDAEGQHRATNAQC</sequence>
<dbReference type="GO" id="GO:0005634">
    <property type="term" value="C:nucleus"/>
    <property type="evidence" value="ECO:0007669"/>
    <property type="project" value="TreeGrafter"/>
</dbReference>
<evidence type="ECO:0000256" key="2">
    <source>
        <dbReference type="SAM" id="MobiDB-lite"/>
    </source>
</evidence>
<reference evidence="4" key="2">
    <citation type="submission" date="2025-08" db="UniProtKB">
        <authorList>
            <consortium name="Ensembl"/>
        </authorList>
    </citation>
    <scope>IDENTIFICATION</scope>
</reference>
<dbReference type="PANTHER" id="PTHR28626">
    <property type="entry name" value="SRR1-LIKE PROTEIN"/>
    <property type="match status" value="1"/>
</dbReference>
<dbReference type="InterPro" id="IPR012942">
    <property type="entry name" value="SRR1-like"/>
</dbReference>
<dbReference type="Ensembl" id="ENSSSUT00005010054.1">
    <property type="protein sequence ID" value="ENSSSUP00005008736.1"/>
    <property type="gene ID" value="ENSSSUG00005005664.1"/>
</dbReference>
<dbReference type="PANTHER" id="PTHR28626:SF3">
    <property type="entry name" value="SRR1-LIKE PROTEIN"/>
    <property type="match status" value="1"/>
</dbReference>
<organism evidence="4 5">
    <name type="scientific">Suricata suricatta</name>
    <name type="common">Meerkat</name>
    <dbReference type="NCBI Taxonomy" id="37032"/>
    <lineage>
        <taxon>Eukaryota</taxon>
        <taxon>Metazoa</taxon>
        <taxon>Chordata</taxon>
        <taxon>Craniata</taxon>
        <taxon>Vertebrata</taxon>
        <taxon>Euteleostomi</taxon>
        <taxon>Mammalia</taxon>
        <taxon>Eutheria</taxon>
        <taxon>Laurasiatheria</taxon>
        <taxon>Carnivora</taxon>
        <taxon>Feliformia</taxon>
        <taxon>Herpestidae</taxon>
        <taxon>Suricata</taxon>
    </lineage>
</organism>
<comment type="similarity">
    <text evidence="1">Belongs to the SRR1 family.</text>
</comment>
<evidence type="ECO:0000313" key="4">
    <source>
        <dbReference type="Ensembl" id="ENSSSUP00005008736.1"/>
    </source>
</evidence>
<reference evidence="4" key="3">
    <citation type="submission" date="2025-09" db="UniProtKB">
        <authorList>
            <consortium name="Ensembl"/>
        </authorList>
    </citation>
    <scope>IDENTIFICATION</scope>
</reference>
<feature type="compositionally biased region" description="Basic and acidic residues" evidence="2">
    <location>
        <begin position="1"/>
        <end position="11"/>
    </location>
</feature>
<dbReference type="AlphaFoldDB" id="A0A673TI68"/>
<dbReference type="InterPro" id="IPR040044">
    <property type="entry name" value="SRR1L"/>
</dbReference>
<feature type="region of interest" description="Disordered" evidence="2">
    <location>
        <begin position="1"/>
        <end position="56"/>
    </location>
</feature>
<proteinExistence type="inferred from homology"/>
<evidence type="ECO:0000313" key="5">
    <source>
        <dbReference type="Proteomes" id="UP000472268"/>
    </source>
</evidence>
<feature type="domain" description="SRR1-like" evidence="3">
    <location>
        <begin position="139"/>
        <end position="296"/>
    </location>
</feature>
<dbReference type="Pfam" id="PF07985">
    <property type="entry name" value="SRR1"/>
    <property type="match status" value="1"/>
</dbReference>